<reference evidence="1 2" key="1">
    <citation type="submission" date="2022-07" db="EMBL/GenBank/DDBJ databases">
        <title>Mucilaginibacter sp. JC4.</title>
        <authorList>
            <person name="Le V."/>
            <person name="Ko S.-R."/>
            <person name="Ahn C.-Y."/>
            <person name="Oh H.-M."/>
        </authorList>
    </citation>
    <scope>NUCLEOTIDE SEQUENCE [LARGE SCALE GENOMIC DNA]</scope>
    <source>
        <strain evidence="1 2">JC4</strain>
    </source>
</reference>
<dbReference type="EMBL" id="JANHOH010000007">
    <property type="protein sequence ID" value="MCQ6960313.1"/>
    <property type="molecule type" value="Genomic_DNA"/>
</dbReference>
<organism evidence="1 2">
    <name type="scientific">Mucilaginibacter aquariorum</name>
    <dbReference type="NCBI Taxonomy" id="2967225"/>
    <lineage>
        <taxon>Bacteria</taxon>
        <taxon>Pseudomonadati</taxon>
        <taxon>Bacteroidota</taxon>
        <taxon>Sphingobacteriia</taxon>
        <taxon>Sphingobacteriales</taxon>
        <taxon>Sphingobacteriaceae</taxon>
        <taxon>Mucilaginibacter</taxon>
    </lineage>
</organism>
<sequence>MKRSTYHIFCAWALMFCFITGQYMVFAHQHNIIKTTHTANCNDCHNTAKQTVKEKCQLCDSMHHTHMELLTNNYYTPFSAVNHVFITFEYDFKSIALVLSQGRAPPVIS</sequence>
<gene>
    <name evidence="1" type="ORF">NPE20_20200</name>
</gene>
<keyword evidence="2" id="KW-1185">Reference proteome</keyword>
<evidence type="ECO:0000313" key="1">
    <source>
        <dbReference type="EMBL" id="MCQ6960313.1"/>
    </source>
</evidence>
<accession>A0ABT1T774</accession>
<comment type="caution">
    <text evidence="1">The sequence shown here is derived from an EMBL/GenBank/DDBJ whole genome shotgun (WGS) entry which is preliminary data.</text>
</comment>
<evidence type="ECO:0000313" key="2">
    <source>
        <dbReference type="Proteomes" id="UP001204376"/>
    </source>
</evidence>
<proteinExistence type="predicted"/>
<dbReference type="Proteomes" id="UP001204376">
    <property type="component" value="Unassembled WGS sequence"/>
</dbReference>
<protein>
    <submittedName>
        <fullName evidence="1">Uncharacterized protein</fullName>
    </submittedName>
</protein>
<name>A0ABT1T774_9SPHI</name>